<evidence type="ECO:0000256" key="3">
    <source>
        <dbReference type="ARBA" id="ARBA00005300"/>
    </source>
</evidence>
<name>A0ABR4N7B0_9FUNG</name>
<proteinExistence type="inferred from homology"/>
<comment type="caution">
    <text evidence="13">The sequence shown here is derived from an EMBL/GenBank/DDBJ whole genome shotgun (WGS) entry which is preliminary data.</text>
</comment>
<evidence type="ECO:0000256" key="10">
    <source>
        <dbReference type="PIRNR" id="PIRNR036852"/>
    </source>
</evidence>
<dbReference type="Pfam" id="PF01693">
    <property type="entry name" value="Cauli_VI"/>
    <property type="match status" value="1"/>
</dbReference>
<dbReference type="InterPro" id="IPR002156">
    <property type="entry name" value="RNaseH_domain"/>
</dbReference>
<keyword evidence="9 10" id="KW-0460">Magnesium</keyword>
<evidence type="ECO:0000256" key="5">
    <source>
        <dbReference type="ARBA" id="ARBA00022722"/>
    </source>
</evidence>
<keyword evidence="8 10" id="KW-0378">Hydrolase</keyword>
<accession>A0ABR4N7B0</accession>
<keyword evidence="6 10" id="KW-0479">Metal-binding</keyword>
<dbReference type="InterPro" id="IPR036397">
    <property type="entry name" value="RNaseH_sf"/>
</dbReference>
<dbReference type="CDD" id="cd09280">
    <property type="entry name" value="RNase_HI_eukaryote_like"/>
    <property type="match status" value="1"/>
</dbReference>
<organism evidence="13 14">
    <name type="scientific">Polyrhizophydium stewartii</name>
    <dbReference type="NCBI Taxonomy" id="2732419"/>
    <lineage>
        <taxon>Eukaryota</taxon>
        <taxon>Fungi</taxon>
        <taxon>Fungi incertae sedis</taxon>
        <taxon>Chytridiomycota</taxon>
        <taxon>Chytridiomycota incertae sedis</taxon>
        <taxon>Chytridiomycetes</taxon>
        <taxon>Rhizophydiales</taxon>
        <taxon>Rhizophydiales incertae sedis</taxon>
        <taxon>Polyrhizophydium</taxon>
    </lineage>
</organism>
<comment type="cofactor">
    <cofactor evidence="2 10">
        <name>Mg(2+)</name>
        <dbReference type="ChEBI" id="CHEBI:18420"/>
    </cofactor>
</comment>
<dbReference type="SUPFAM" id="SSF55658">
    <property type="entry name" value="L9 N-domain-like"/>
    <property type="match status" value="1"/>
</dbReference>
<reference evidence="13 14" key="1">
    <citation type="submission" date="2023-09" db="EMBL/GenBank/DDBJ databases">
        <title>Pangenome analysis of Batrachochytrium dendrobatidis and related Chytrids.</title>
        <authorList>
            <person name="Yacoub M.N."/>
            <person name="Stajich J.E."/>
            <person name="James T.Y."/>
        </authorList>
    </citation>
    <scope>NUCLEOTIDE SEQUENCE [LARGE SCALE GENOMIC DNA]</scope>
    <source>
        <strain evidence="13 14">JEL0888</strain>
    </source>
</reference>
<dbReference type="InterPro" id="IPR050092">
    <property type="entry name" value="RNase_H"/>
</dbReference>
<evidence type="ECO:0000256" key="4">
    <source>
        <dbReference type="ARBA" id="ARBA00012180"/>
    </source>
</evidence>
<evidence type="ECO:0000259" key="12">
    <source>
        <dbReference type="PROSITE" id="PS50879"/>
    </source>
</evidence>
<dbReference type="InterPro" id="IPR012337">
    <property type="entry name" value="RNaseH-like_sf"/>
</dbReference>
<gene>
    <name evidence="13" type="ORF">HK105_204989</name>
</gene>
<comment type="catalytic activity">
    <reaction evidence="1 10">
        <text>Endonucleolytic cleavage to 5'-phosphomonoester.</text>
        <dbReference type="EC" id="3.1.26.4"/>
    </reaction>
</comment>
<dbReference type="EMBL" id="JADGIZ020000024">
    <property type="protein sequence ID" value="KAL2915373.1"/>
    <property type="molecule type" value="Genomic_DNA"/>
</dbReference>
<protein>
    <recommendedName>
        <fullName evidence="4 10">Ribonuclease H</fullName>
        <shortName evidence="10">RNase H</shortName>
        <ecNumber evidence="4 10">3.1.26.4</ecNumber>
    </recommendedName>
</protein>
<dbReference type="PANTHER" id="PTHR10642:SF26">
    <property type="entry name" value="RIBONUCLEASE H1"/>
    <property type="match status" value="1"/>
</dbReference>
<dbReference type="EC" id="3.1.26.4" evidence="4 10"/>
<evidence type="ECO:0000313" key="13">
    <source>
        <dbReference type="EMBL" id="KAL2915373.1"/>
    </source>
</evidence>
<keyword evidence="14" id="KW-1185">Reference proteome</keyword>
<comment type="similarity">
    <text evidence="3 10">Belongs to the RNase H family.</text>
</comment>
<comment type="function">
    <text evidence="10">Endonuclease that specifically degrades the RNA of RNA-DNA hybrids.</text>
</comment>
<dbReference type="PIRSF" id="PIRSF036852">
    <property type="entry name" value="Ribonuclease_H1_euk"/>
    <property type="match status" value="1"/>
</dbReference>
<dbReference type="SUPFAM" id="SSF53098">
    <property type="entry name" value="Ribonuclease H-like"/>
    <property type="match status" value="1"/>
</dbReference>
<evidence type="ECO:0000256" key="1">
    <source>
        <dbReference type="ARBA" id="ARBA00000077"/>
    </source>
</evidence>
<dbReference type="Gene3D" id="3.30.420.10">
    <property type="entry name" value="Ribonuclease H-like superfamily/Ribonuclease H"/>
    <property type="match status" value="1"/>
</dbReference>
<dbReference type="PROSITE" id="PS50879">
    <property type="entry name" value="RNASE_H_1"/>
    <property type="match status" value="1"/>
</dbReference>
<dbReference type="InterPro" id="IPR011320">
    <property type="entry name" value="RNase_H1_N"/>
</dbReference>
<feature type="domain" description="RNase H type-1" evidence="12">
    <location>
        <begin position="153"/>
        <end position="306"/>
    </location>
</feature>
<dbReference type="Gene3D" id="3.40.970.10">
    <property type="entry name" value="Ribonuclease H1, N-terminal domain"/>
    <property type="match status" value="1"/>
</dbReference>
<evidence type="ECO:0000256" key="6">
    <source>
        <dbReference type="ARBA" id="ARBA00022723"/>
    </source>
</evidence>
<evidence type="ECO:0000256" key="7">
    <source>
        <dbReference type="ARBA" id="ARBA00022759"/>
    </source>
</evidence>
<evidence type="ECO:0000256" key="2">
    <source>
        <dbReference type="ARBA" id="ARBA00001946"/>
    </source>
</evidence>
<feature type="region of interest" description="Disordered" evidence="11">
    <location>
        <begin position="287"/>
        <end position="312"/>
    </location>
</feature>
<sequence length="312" mass="33110">MGRIARGFAADSPTLRLVRRIMSGRRGGGGGGGGGGKQAFYAVQSGRSSGVYSTWAECQAQVSGFSGAVYKKFDTAAEAAAFAASTSGYATPAAVHSAPAPSYHRAPAAAAPAPQHQRTSAWIEPAAHRTPPTATPRARMIDEVRTAPPAAPPGGPLHVYTDGSCLGNGQQDPRAGYGVWFGPGDPRNVAQRLPDRDQTNNRAELTAVIKALEITRGTPEVVIHSDSTYMKDGIEKWIHNWRTTGFRGGQIKNVDLWQRLDELMQERQGSVKLATVREVAVQEWVKGHSGDGGNEGADDLANLGARMPLDSE</sequence>
<dbReference type="InterPro" id="IPR037056">
    <property type="entry name" value="RNase_H1_N_sf"/>
</dbReference>
<dbReference type="Proteomes" id="UP001527925">
    <property type="component" value="Unassembled WGS sequence"/>
</dbReference>
<keyword evidence="7 10" id="KW-0255">Endonuclease</keyword>
<dbReference type="Pfam" id="PF00075">
    <property type="entry name" value="RNase_H"/>
    <property type="match status" value="1"/>
</dbReference>
<evidence type="ECO:0000256" key="11">
    <source>
        <dbReference type="SAM" id="MobiDB-lite"/>
    </source>
</evidence>
<dbReference type="PANTHER" id="PTHR10642">
    <property type="entry name" value="RIBONUCLEASE H1"/>
    <property type="match status" value="1"/>
</dbReference>
<evidence type="ECO:0000313" key="14">
    <source>
        <dbReference type="Proteomes" id="UP001527925"/>
    </source>
</evidence>
<dbReference type="InterPro" id="IPR017067">
    <property type="entry name" value="RNase_H1_euk"/>
</dbReference>
<evidence type="ECO:0000256" key="9">
    <source>
        <dbReference type="ARBA" id="ARBA00022842"/>
    </source>
</evidence>
<evidence type="ECO:0000256" key="8">
    <source>
        <dbReference type="ARBA" id="ARBA00022801"/>
    </source>
</evidence>
<keyword evidence="5 10" id="KW-0540">Nuclease</keyword>
<dbReference type="InterPro" id="IPR009027">
    <property type="entry name" value="Ribosomal_bL9/RNase_H1_N"/>
</dbReference>